<name>A0A6A0A1T0_HAELA</name>
<dbReference type="AlphaFoldDB" id="A0A6A0A1T0"/>
<dbReference type="Proteomes" id="UP000485058">
    <property type="component" value="Unassembled WGS sequence"/>
</dbReference>
<proteinExistence type="predicted"/>
<comment type="caution">
    <text evidence="1">The sequence shown here is derived from an EMBL/GenBank/DDBJ whole genome shotgun (WGS) entry which is preliminary data.</text>
</comment>
<dbReference type="EMBL" id="BLLF01003173">
    <property type="protein sequence ID" value="GFH26589.1"/>
    <property type="molecule type" value="Genomic_DNA"/>
</dbReference>
<sequence>MPGQRLRTDRSCSLRLVVCYDSKPHQARHGSRPAKASCRQDVAAASLLAAHSFTAQVLRSRERPLAWTGSLEPLAMLPALLIMPSMKSTVDCKNSRVGDEQELGAGPPTPARCSPSELWLLMDKAVLPASCKVVGTGHYDNKTARAKSGVGAGGAGVWWRQGKQQRAGWWRDSVAHKARRCTLVPYTECPIHSWIGLLSKPQFQRACSCLGHKLSTPIFHQHRRGVAIAC</sequence>
<evidence type="ECO:0000313" key="2">
    <source>
        <dbReference type="Proteomes" id="UP000485058"/>
    </source>
</evidence>
<accession>A0A6A0A1T0</accession>
<evidence type="ECO:0000313" key="1">
    <source>
        <dbReference type="EMBL" id="GFH26589.1"/>
    </source>
</evidence>
<gene>
    <name evidence="1" type="ORF">HaLaN_24763</name>
</gene>
<keyword evidence="2" id="KW-1185">Reference proteome</keyword>
<organism evidence="1 2">
    <name type="scientific">Haematococcus lacustris</name>
    <name type="common">Green alga</name>
    <name type="synonym">Haematococcus pluvialis</name>
    <dbReference type="NCBI Taxonomy" id="44745"/>
    <lineage>
        <taxon>Eukaryota</taxon>
        <taxon>Viridiplantae</taxon>
        <taxon>Chlorophyta</taxon>
        <taxon>core chlorophytes</taxon>
        <taxon>Chlorophyceae</taxon>
        <taxon>CS clade</taxon>
        <taxon>Chlamydomonadales</taxon>
        <taxon>Haematococcaceae</taxon>
        <taxon>Haematococcus</taxon>
    </lineage>
</organism>
<protein>
    <submittedName>
        <fullName evidence="1">Uncharacterized protein</fullName>
    </submittedName>
</protein>
<reference evidence="1 2" key="1">
    <citation type="submission" date="2020-02" db="EMBL/GenBank/DDBJ databases">
        <title>Draft genome sequence of Haematococcus lacustris strain NIES-144.</title>
        <authorList>
            <person name="Morimoto D."/>
            <person name="Nakagawa S."/>
            <person name="Yoshida T."/>
            <person name="Sawayama S."/>
        </authorList>
    </citation>
    <scope>NUCLEOTIDE SEQUENCE [LARGE SCALE GENOMIC DNA]</scope>
    <source>
        <strain evidence="1 2">NIES-144</strain>
    </source>
</reference>